<evidence type="ECO:0000313" key="2">
    <source>
        <dbReference type="Proteomes" id="UP000753908"/>
    </source>
</evidence>
<name>A0A951UCI0_9CYAN</name>
<reference evidence="1" key="2">
    <citation type="journal article" date="2022" name="Microbiol. Resour. Announc.">
        <title>Metagenome Sequencing to Explore Phylogenomics of Terrestrial Cyanobacteria.</title>
        <authorList>
            <person name="Ward R.D."/>
            <person name="Stajich J.E."/>
            <person name="Johansen J.R."/>
            <person name="Huntemann M."/>
            <person name="Clum A."/>
            <person name="Foster B."/>
            <person name="Foster B."/>
            <person name="Roux S."/>
            <person name="Palaniappan K."/>
            <person name="Varghese N."/>
            <person name="Mukherjee S."/>
            <person name="Reddy T.B.K."/>
            <person name="Daum C."/>
            <person name="Copeland A."/>
            <person name="Chen I.A."/>
            <person name="Ivanova N.N."/>
            <person name="Kyrpides N.C."/>
            <person name="Shapiro N."/>
            <person name="Eloe-Fadrosh E.A."/>
            <person name="Pietrasiak N."/>
        </authorList>
    </citation>
    <scope>NUCLEOTIDE SEQUENCE</scope>
    <source>
        <strain evidence="1">CPER-KK1</strain>
    </source>
</reference>
<dbReference type="Proteomes" id="UP000753908">
    <property type="component" value="Unassembled WGS sequence"/>
</dbReference>
<protein>
    <submittedName>
        <fullName evidence="1">Uncharacterized protein</fullName>
    </submittedName>
</protein>
<evidence type="ECO:0000313" key="1">
    <source>
        <dbReference type="EMBL" id="MBW4548458.1"/>
    </source>
</evidence>
<gene>
    <name evidence="1" type="ORF">KME25_29070</name>
</gene>
<accession>A0A951UCI0</accession>
<dbReference type="EMBL" id="JAHHIF010000062">
    <property type="protein sequence ID" value="MBW4548458.1"/>
    <property type="molecule type" value="Genomic_DNA"/>
</dbReference>
<dbReference type="AlphaFoldDB" id="A0A951UCI0"/>
<organism evidence="1 2">
    <name type="scientific">Symplocastrum torsivum CPER-KK1</name>
    <dbReference type="NCBI Taxonomy" id="450513"/>
    <lineage>
        <taxon>Bacteria</taxon>
        <taxon>Bacillati</taxon>
        <taxon>Cyanobacteriota</taxon>
        <taxon>Cyanophyceae</taxon>
        <taxon>Oscillatoriophycideae</taxon>
        <taxon>Oscillatoriales</taxon>
        <taxon>Microcoleaceae</taxon>
        <taxon>Symplocastrum</taxon>
    </lineage>
</organism>
<proteinExistence type="predicted"/>
<comment type="caution">
    <text evidence="1">The sequence shown here is derived from an EMBL/GenBank/DDBJ whole genome shotgun (WGS) entry which is preliminary data.</text>
</comment>
<sequence>MKKLPREILRQEDKPGYEKEVWQPSWKCYCCHDLGIVRPHLVAMLIDGYDYRHDKLPRCQNQGCSAGSSYDSSELSNCIDYRLSPAICQELDMIEREDWRQTQAEWHSTRKHRQVDFSSVVQNLRPTNRTSGEQMEAMRRSEEVMARIDKGLNDTERKEMLLRTGEINSL</sequence>
<reference evidence="1" key="1">
    <citation type="submission" date="2021-05" db="EMBL/GenBank/DDBJ databases">
        <authorList>
            <person name="Pietrasiak N."/>
            <person name="Ward R."/>
            <person name="Stajich J.E."/>
            <person name="Kurbessoian T."/>
        </authorList>
    </citation>
    <scope>NUCLEOTIDE SEQUENCE</scope>
    <source>
        <strain evidence="1">CPER-KK1</strain>
    </source>
</reference>